<dbReference type="Proteomes" id="UP000887013">
    <property type="component" value="Unassembled WGS sequence"/>
</dbReference>
<proteinExistence type="predicted"/>
<feature type="non-terminal residue" evidence="1">
    <location>
        <position position="1"/>
    </location>
</feature>
<dbReference type="EMBL" id="BMAW01107826">
    <property type="protein sequence ID" value="GFT31042.1"/>
    <property type="molecule type" value="Genomic_DNA"/>
</dbReference>
<reference evidence="1" key="1">
    <citation type="submission" date="2020-08" db="EMBL/GenBank/DDBJ databases">
        <title>Multicomponent nature underlies the extraordinary mechanical properties of spider dragline silk.</title>
        <authorList>
            <person name="Kono N."/>
            <person name="Nakamura H."/>
            <person name="Mori M."/>
            <person name="Yoshida Y."/>
            <person name="Ohtoshi R."/>
            <person name="Malay A.D."/>
            <person name="Moran D.A.P."/>
            <person name="Tomita M."/>
            <person name="Numata K."/>
            <person name="Arakawa K."/>
        </authorList>
    </citation>
    <scope>NUCLEOTIDE SEQUENCE</scope>
</reference>
<evidence type="ECO:0000313" key="2">
    <source>
        <dbReference type="Proteomes" id="UP000887013"/>
    </source>
</evidence>
<name>A0A8X6NTG3_NEPPI</name>
<accession>A0A8X6NTG3</accession>
<protein>
    <submittedName>
        <fullName evidence="1">Uncharacterized protein</fullName>
    </submittedName>
</protein>
<evidence type="ECO:0000313" key="1">
    <source>
        <dbReference type="EMBL" id="GFT31042.1"/>
    </source>
</evidence>
<keyword evidence="2" id="KW-1185">Reference proteome</keyword>
<dbReference type="AlphaFoldDB" id="A0A8X6NTG3"/>
<comment type="caution">
    <text evidence="1">The sequence shown here is derived from an EMBL/GenBank/DDBJ whole genome shotgun (WGS) entry which is preliminary data.</text>
</comment>
<organism evidence="1 2">
    <name type="scientific">Nephila pilipes</name>
    <name type="common">Giant wood spider</name>
    <name type="synonym">Nephila maculata</name>
    <dbReference type="NCBI Taxonomy" id="299642"/>
    <lineage>
        <taxon>Eukaryota</taxon>
        <taxon>Metazoa</taxon>
        <taxon>Ecdysozoa</taxon>
        <taxon>Arthropoda</taxon>
        <taxon>Chelicerata</taxon>
        <taxon>Arachnida</taxon>
        <taxon>Araneae</taxon>
        <taxon>Araneomorphae</taxon>
        <taxon>Entelegynae</taxon>
        <taxon>Araneoidea</taxon>
        <taxon>Nephilidae</taxon>
        <taxon>Nephila</taxon>
    </lineage>
</organism>
<gene>
    <name evidence="1" type="ORF">NPIL_401991</name>
</gene>
<sequence>REKKASQNGTPGTPVEPKNINIALQAQIFTPNADTSTEKNSRYPLHFRK</sequence>